<keyword evidence="1" id="KW-0645">Protease</keyword>
<protein>
    <submittedName>
        <fullName evidence="1">Phage protease</fullName>
    </submittedName>
</protein>
<reference evidence="1" key="1">
    <citation type="submission" date="2023-10" db="EMBL/GenBank/DDBJ databases">
        <authorList>
            <consortium name="Clinical and Environmental Microbiology Branch: Whole genome sequencing antimicrobial resistance pathogens in the healthcare setting"/>
        </authorList>
    </citation>
    <scope>NUCLEOTIDE SEQUENCE</scope>
    <source>
        <strain evidence="1">2020QW-00022</strain>
    </source>
</reference>
<name>A0AAD2VV19_PRORE</name>
<dbReference type="EMBL" id="ABEXCJ040000006">
    <property type="protein sequence ID" value="ELR5218541.1"/>
    <property type="molecule type" value="Genomic_DNA"/>
</dbReference>
<dbReference type="PIRSF" id="PIRSF016624">
    <property type="entry name" value="Mu_prophg_I"/>
    <property type="match status" value="1"/>
</dbReference>
<dbReference type="GO" id="GO:0008233">
    <property type="term" value="F:peptidase activity"/>
    <property type="evidence" value="ECO:0007669"/>
    <property type="project" value="UniProtKB-KW"/>
</dbReference>
<comment type="caution">
    <text evidence="1">The sequence shown here is derived from an EMBL/GenBank/DDBJ whole genome shotgun (WGS) entry which is preliminary data.</text>
</comment>
<keyword evidence="1" id="KW-0378">Hydrolase</keyword>
<sequence length="366" mass="39883">MKKYIAACVAEILSQNLNEIQLFPAGEFRAVDGRPVECDAWLMTREIAETLIAQVAARQTPYVIDYEHQTLRASQNGKPAPAAGWFTDIAWREGDGLYAINVEWTEAAAAAITAKEYRFISPVFNYDKNGHVTVLLHAALTNTPAVDGMDEVMLAAASQFAALSQPTEEDLTVDDELIKELLSNLRWMLNLPATATAEDIKTELQKAIDLISNGQGTTVAANQSLVDLLKGKETLIADLSSKAYDPTKHVPLAGYLELQAKYNEALNVGQQQEVNGLIQAALSDGRLNTAMKDWAEELGRKDPDALKGYLEKATPIAALTQLQSKGKAPTGAEQSTTVTTELTEDQLAICSQFGLDPEEFKKQLGE</sequence>
<evidence type="ECO:0000313" key="1">
    <source>
        <dbReference type="EMBL" id="ELR5218541.1"/>
    </source>
</evidence>
<evidence type="ECO:0000313" key="2">
    <source>
        <dbReference type="EMBL" id="EMR4590728.1"/>
    </source>
</evidence>
<dbReference type="GO" id="GO:0006508">
    <property type="term" value="P:proteolysis"/>
    <property type="evidence" value="ECO:0007669"/>
    <property type="project" value="UniProtKB-KW"/>
</dbReference>
<gene>
    <name evidence="2" type="ORF">M0K77_003071</name>
    <name evidence="1" type="ORF">M0K77_RS15355</name>
</gene>
<dbReference type="EMBL" id="ABEXCJ050000006">
    <property type="protein sequence ID" value="EMR4590728.1"/>
    <property type="molecule type" value="Genomic_DNA"/>
</dbReference>
<dbReference type="InterPro" id="IPR012106">
    <property type="entry name" value="Phage_Mu_Gp1"/>
</dbReference>
<organism evidence="1">
    <name type="scientific">Providencia rettgeri</name>
    <dbReference type="NCBI Taxonomy" id="587"/>
    <lineage>
        <taxon>Bacteria</taxon>
        <taxon>Pseudomonadati</taxon>
        <taxon>Pseudomonadota</taxon>
        <taxon>Gammaproteobacteria</taxon>
        <taxon>Enterobacterales</taxon>
        <taxon>Morganellaceae</taxon>
        <taxon>Providencia</taxon>
    </lineage>
</organism>
<dbReference type="AlphaFoldDB" id="A0AAD2VV19"/>
<proteinExistence type="predicted"/>
<accession>A0AAD2VV19</accession>
<dbReference type="Pfam" id="PF10123">
    <property type="entry name" value="Mu-like_Pro"/>
    <property type="match status" value="1"/>
</dbReference>